<keyword evidence="2" id="KW-0949">S-adenosyl-L-methionine</keyword>
<accession>A0A9Q1J1E1</accession>
<feature type="domain" description="MTTase N-terminal" evidence="7">
    <location>
        <begin position="1"/>
        <end position="37"/>
    </location>
</feature>
<dbReference type="GO" id="GO:0046872">
    <property type="term" value="F:metal ion binding"/>
    <property type="evidence" value="ECO:0007669"/>
    <property type="project" value="UniProtKB-KW"/>
</dbReference>
<evidence type="ECO:0000256" key="1">
    <source>
        <dbReference type="ARBA" id="ARBA00022485"/>
    </source>
</evidence>
<evidence type="ECO:0000256" key="2">
    <source>
        <dbReference type="ARBA" id="ARBA00022691"/>
    </source>
</evidence>
<comment type="caution">
    <text evidence="8">The sequence shown here is derived from an EMBL/GenBank/DDBJ whole genome shotgun (WGS) entry which is preliminary data.</text>
</comment>
<evidence type="ECO:0000256" key="3">
    <source>
        <dbReference type="ARBA" id="ARBA00022723"/>
    </source>
</evidence>
<dbReference type="InterPro" id="IPR013848">
    <property type="entry name" value="Methylthiotransferase_N"/>
</dbReference>
<dbReference type="GO" id="GO:0005829">
    <property type="term" value="C:cytosol"/>
    <property type="evidence" value="ECO:0007669"/>
    <property type="project" value="TreeGrafter"/>
</dbReference>
<reference evidence="8" key="1">
    <citation type="journal article" date="2023" name="Science">
        <title>Genome structures resolve the early diversification of teleost fishes.</title>
        <authorList>
            <person name="Parey E."/>
            <person name="Louis A."/>
            <person name="Montfort J."/>
            <person name="Bouchez O."/>
            <person name="Roques C."/>
            <person name="Iampietro C."/>
            <person name="Lluch J."/>
            <person name="Castinel A."/>
            <person name="Donnadieu C."/>
            <person name="Desvignes T."/>
            <person name="Floi Bucao C."/>
            <person name="Jouanno E."/>
            <person name="Wen M."/>
            <person name="Mejri S."/>
            <person name="Dirks R."/>
            <person name="Jansen H."/>
            <person name="Henkel C."/>
            <person name="Chen W.J."/>
            <person name="Zahm M."/>
            <person name="Cabau C."/>
            <person name="Klopp C."/>
            <person name="Thompson A.W."/>
            <person name="Robinson-Rechavi M."/>
            <person name="Braasch I."/>
            <person name="Lecointre G."/>
            <person name="Bobe J."/>
            <person name="Postlethwait J.H."/>
            <person name="Berthelot C."/>
            <person name="Roest Crollius H."/>
            <person name="Guiguen Y."/>
        </authorList>
    </citation>
    <scope>NUCLEOTIDE SEQUENCE</scope>
    <source>
        <strain evidence="8">WJC10195</strain>
    </source>
</reference>
<dbReference type="Pfam" id="PF01938">
    <property type="entry name" value="TRAM"/>
    <property type="match status" value="1"/>
</dbReference>
<sequence length="187" mass="20494">MAERLKTELLEREKLVDVLAGPDAYRDLPRLLALAHGGQRASNVLLSLEETYADVMPVHHTPQGHSAFIHTGVPAEVKRRRLEELIGVFREEAARVNASLIGSTQLLLVEGESKRSTEELCGRNDGNLKVIFPSPQAFAVRSGDYVLVKITSASSQSLRGHALGPASLRSAGKVLPQDYRDEQMEVC</sequence>
<keyword evidence="4" id="KW-0408">Iron</keyword>
<evidence type="ECO:0000259" key="7">
    <source>
        <dbReference type="PROSITE" id="PS51449"/>
    </source>
</evidence>
<dbReference type="GO" id="GO:0005739">
    <property type="term" value="C:mitochondrion"/>
    <property type="evidence" value="ECO:0007669"/>
    <property type="project" value="TreeGrafter"/>
</dbReference>
<evidence type="ECO:0000313" key="9">
    <source>
        <dbReference type="EMBL" id="KAJ8361280.1"/>
    </source>
</evidence>
<dbReference type="GO" id="GO:0035597">
    <property type="term" value="F:tRNA-2-methylthio-N(6)-dimethylallyladenosine(37) synthase activity"/>
    <property type="evidence" value="ECO:0007669"/>
    <property type="project" value="TreeGrafter"/>
</dbReference>
<gene>
    <name evidence="8" type="ORF">SKAU_G00178000</name>
    <name evidence="9" type="ORF">SKAU_G00178050</name>
</gene>
<evidence type="ECO:0000256" key="4">
    <source>
        <dbReference type="ARBA" id="ARBA00023004"/>
    </source>
</evidence>
<dbReference type="PANTHER" id="PTHR43020:SF2">
    <property type="entry name" value="MITOCHONDRIAL TRNA METHYLTHIOTRANSFERASE CDK5RAP1"/>
    <property type="match status" value="1"/>
</dbReference>
<dbReference type="InterPro" id="IPR002792">
    <property type="entry name" value="TRAM_dom"/>
</dbReference>
<evidence type="ECO:0000313" key="8">
    <source>
        <dbReference type="EMBL" id="KAJ8361275.1"/>
    </source>
</evidence>
<keyword evidence="10" id="KW-1185">Reference proteome</keyword>
<dbReference type="EMBL" id="JAINUF010000005">
    <property type="protein sequence ID" value="KAJ8361280.1"/>
    <property type="molecule type" value="Genomic_DNA"/>
</dbReference>
<dbReference type="PROSITE" id="PS50926">
    <property type="entry name" value="TRAM"/>
    <property type="match status" value="1"/>
</dbReference>
<dbReference type="PROSITE" id="PS51449">
    <property type="entry name" value="MTTASE_N"/>
    <property type="match status" value="1"/>
</dbReference>
<feature type="domain" description="TRAM" evidence="6">
    <location>
        <begin position="98"/>
        <end position="164"/>
    </location>
</feature>
<keyword evidence="3" id="KW-0479">Metal-binding</keyword>
<dbReference type="AlphaFoldDB" id="A0A9Q1J1E1"/>
<evidence type="ECO:0000313" key="10">
    <source>
        <dbReference type="Proteomes" id="UP001152622"/>
    </source>
</evidence>
<dbReference type="FunFam" id="3.40.50.12160:FF:000003">
    <property type="entry name" value="CDK5 regulatory subunit-associated protein 1"/>
    <property type="match status" value="1"/>
</dbReference>
<evidence type="ECO:0000256" key="5">
    <source>
        <dbReference type="ARBA" id="ARBA00023014"/>
    </source>
</evidence>
<dbReference type="GO" id="GO:0051539">
    <property type="term" value="F:4 iron, 4 sulfur cluster binding"/>
    <property type="evidence" value="ECO:0007669"/>
    <property type="project" value="UniProtKB-KW"/>
</dbReference>
<dbReference type="OrthoDB" id="8957029at2759"/>
<dbReference type="Proteomes" id="UP001152622">
    <property type="component" value="Chromosome 5"/>
</dbReference>
<name>A0A9Q1J1E1_SYNKA</name>
<keyword evidence="5" id="KW-0411">Iron-sulfur</keyword>
<dbReference type="EMBL" id="JAINUF010000005">
    <property type="protein sequence ID" value="KAJ8361275.1"/>
    <property type="molecule type" value="Genomic_DNA"/>
</dbReference>
<organism evidence="8 10">
    <name type="scientific">Synaphobranchus kaupii</name>
    <name type="common">Kaup's arrowtooth eel</name>
    <dbReference type="NCBI Taxonomy" id="118154"/>
    <lineage>
        <taxon>Eukaryota</taxon>
        <taxon>Metazoa</taxon>
        <taxon>Chordata</taxon>
        <taxon>Craniata</taxon>
        <taxon>Vertebrata</taxon>
        <taxon>Euteleostomi</taxon>
        <taxon>Actinopterygii</taxon>
        <taxon>Neopterygii</taxon>
        <taxon>Teleostei</taxon>
        <taxon>Anguilliformes</taxon>
        <taxon>Synaphobranchidae</taxon>
        <taxon>Synaphobranchus</taxon>
    </lineage>
</organism>
<evidence type="ECO:0000259" key="6">
    <source>
        <dbReference type="PROSITE" id="PS50926"/>
    </source>
</evidence>
<dbReference type="PANTHER" id="PTHR43020">
    <property type="entry name" value="CDK5 REGULATORY SUBUNIT-ASSOCIATED PROTEIN 1"/>
    <property type="match status" value="1"/>
</dbReference>
<keyword evidence="1" id="KW-0004">4Fe-4S</keyword>
<evidence type="ECO:0008006" key="11">
    <source>
        <dbReference type="Google" id="ProtNLM"/>
    </source>
</evidence>
<protein>
    <recommendedName>
        <fullName evidence="11">TRAM domain-containing protein</fullName>
    </recommendedName>
</protein>
<proteinExistence type="predicted"/>